<evidence type="ECO:0000256" key="1">
    <source>
        <dbReference type="ARBA" id="ARBA00022448"/>
    </source>
</evidence>
<proteinExistence type="predicted"/>
<dbReference type="SUPFAM" id="SSF52540">
    <property type="entry name" value="P-loop containing nucleoside triphosphate hydrolases"/>
    <property type="match status" value="1"/>
</dbReference>
<dbReference type="Pfam" id="PF00005">
    <property type="entry name" value="ABC_tran"/>
    <property type="match status" value="1"/>
</dbReference>
<feature type="non-terminal residue" evidence="3">
    <location>
        <position position="82"/>
    </location>
</feature>
<dbReference type="GO" id="GO:0016887">
    <property type="term" value="F:ATP hydrolysis activity"/>
    <property type="evidence" value="ECO:0007669"/>
    <property type="project" value="InterPro"/>
</dbReference>
<reference evidence="3" key="1">
    <citation type="submission" date="2018-05" db="EMBL/GenBank/DDBJ databases">
        <authorList>
            <person name="Lanie J.A."/>
            <person name="Ng W.-L."/>
            <person name="Kazmierczak K.M."/>
            <person name="Andrzejewski T.M."/>
            <person name="Davidsen T.M."/>
            <person name="Wayne K.J."/>
            <person name="Tettelin H."/>
            <person name="Glass J.I."/>
            <person name="Rusch D."/>
            <person name="Podicherti R."/>
            <person name="Tsui H.-C.T."/>
            <person name="Winkler M.E."/>
        </authorList>
    </citation>
    <scope>NUCLEOTIDE SEQUENCE</scope>
</reference>
<dbReference type="InterPro" id="IPR003439">
    <property type="entry name" value="ABC_transporter-like_ATP-bd"/>
</dbReference>
<protein>
    <recommendedName>
        <fullName evidence="2">ABC transporter domain-containing protein</fullName>
    </recommendedName>
</protein>
<dbReference type="Gene3D" id="3.40.50.300">
    <property type="entry name" value="P-loop containing nucleotide triphosphate hydrolases"/>
    <property type="match status" value="1"/>
</dbReference>
<feature type="domain" description="ABC transporter" evidence="2">
    <location>
        <begin position="35"/>
        <end position="80"/>
    </location>
</feature>
<dbReference type="InterPro" id="IPR050093">
    <property type="entry name" value="ABC_SmlMolc_Importer"/>
</dbReference>
<sequence length="82" mass="9192">MFSKDYKKIKKSSNYGRIQMEDVRVSFEGENKAILDNFSISIEPGEFISILGTSGVGKTTLLRAISGFKRIDKGYIRINGLL</sequence>
<dbReference type="PANTHER" id="PTHR42781">
    <property type="entry name" value="SPERMIDINE/PUTRESCINE IMPORT ATP-BINDING PROTEIN POTA"/>
    <property type="match status" value="1"/>
</dbReference>
<evidence type="ECO:0000313" key="3">
    <source>
        <dbReference type="EMBL" id="SVC05270.1"/>
    </source>
</evidence>
<keyword evidence="1" id="KW-0813">Transport</keyword>
<dbReference type="AlphaFoldDB" id="A0A382IZU3"/>
<accession>A0A382IZU3</accession>
<gene>
    <name evidence="3" type="ORF">METZ01_LOCUS258124</name>
</gene>
<dbReference type="GO" id="GO:0005524">
    <property type="term" value="F:ATP binding"/>
    <property type="evidence" value="ECO:0007669"/>
    <property type="project" value="InterPro"/>
</dbReference>
<dbReference type="EMBL" id="UINC01070824">
    <property type="protein sequence ID" value="SVC05270.1"/>
    <property type="molecule type" value="Genomic_DNA"/>
</dbReference>
<evidence type="ECO:0000259" key="2">
    <source>
        <dbReference type="Pfam" id="PF00005"/>
    </source>
</evidence>
<dbReference type="InterPro" id="IPR027417">
    <property type="entry name" value="P-loop_NTPase"/>
</dbReference>
<name>A0A382IZU3_9ZZZZ</name>
<dbReference type="PANTHER" id="PTHR42781:SF4">
    <property type="entry name" value="SPERMIDINE_PUTRESCINE IMPORT ATP-BINDING PROTEIN POTA"/>
    <property type="match status" value="1"/>
</dbReference>
<organism evidence="3">
    <name type="scientific">marine metagenome</name>
    <dbReference type="NCBI Taxonomy" id="408172"/>
    <lineage>
        <taxon>unclassified sequences</taxon>
        <taxon>metagenomes</taxon>
        <taxon>ecological metagenomes</taxon>
    </lineage>
</organism>